<proteinExistence type="predicted"/>
<evidence type="ECO:0000313" key="1">
    <source>
        <dbReference type="EMBL" id="CAJ2652568.1"/>
    </source>
</evidence>
<accession>A0ACB0K8B7</accession>
<protein>
    <submittedName>
        <fullName evidence="1">Uncharacterized protein</fullName>
    </submittedName>
</protein>
<dbReference type="EMBL" id="CASHSV030000206">
    <property type="protein sequence ID" value="CAJ2652568.1"/>
    <property type="molecule type" value="Genomic_DNA"/>
</dbReference>
<keyword evidence="2" id="KW-1185">Reference proteome</keyword>
<sequence length="97" mass="11301">MKFCRAADEIVVFLLLSHPSSLNFFTSYNSPVSYRFFNFLWDNIPHLAYFPYIIKFEGPKKILKALTPIKRKYFNGGSRVGPNSGGEWCLSRRRKTC</sequence>
<comment type="caution">
    <text evidence="1">The sequence shown here is derived from an EMBL/GenBank/DDBJ whole genome shotgun (WGS) entry which is preliminary data.</text>
</comment>
<name>A0ACB0K8B7_TRIPR</name>
<reference evidence="1" key="1">
    <citation type="submission" date="2023-10" db="EMBL/GenBank/DDBJ databases">
        <authorList>
            <person name="Rodriguez Cubillos JULIANA M."/>
            <person name="De Vega J."/>
        </authorList>
    </citation>
    <scope>NUCLEOTIDE SEQUENCE</scope>
</reference>
<dbReference type="Proteomes" id="UP001177021">
    <property type="component" value="Unassembled WGS sequence"/>
</dbReference>
<organism evidence="1 2">
    <name type="scientific">Trifolium pratense</name>
    <name type="common">Red clover</name>
    <dbReference type="NCBI Taxonomy" id="57577"/>
    <lineage>
        <taxon>Eukaryota</taxon>
        <taxon>Viridiplantae</taxon>
        <taxon>Streptophyta</taxon>
        <taxon>Embryophyta</taxon>
        <taxon>Tracheophyta</taxon>
        <taxon>Spermatophyta</taxon>
        <taxon>Magnoliopsida</taxon>
        <taxon>eudicotyledons</taxon>
        <taxon>Gunneridae</taxon>
        <taxon>Pentapetalae</taxon>
        <taxon>rosids</taxon>
        <taxon>fabids</taxon>
        <taxon>Fabales</taxon>
        <taxon>Fabaceae</taxon>
        <taxon>Papilionoideae</taxon>
        <taxon>50 kb inversion clade</taxon>
        <taxon>NPAAA clade</taxon>
        <taxon>Hologalegina</taxon>
        <taxon>IRL clade</taxon>
        <taxon>Trifolieae</taxon>
        <taxon>Trifolium</taxon>
    </lineage>
</organism>
<evidence type="ECO:0000313" key="2">
    <source>
        <dbReference type="Proteomes" id="UP001177021"/>
    </source>
</evidence>
<gene>
    <name evidence="1" type="ORF">MILVUS5_LOCUS20032</name>
</gene>